<accession>A0ABU6MTH0</accession>
<comment type="caution">
    <text evidence="1">The sequence shown here is derived from an EMBL/GenBank/DDBJ whole genome shotgun (WGS) entry which is preliminary data.</text>
</comment>
<dbReference type="RefSeq" id="WP_327918438.1">
    <property type="nucleotide sequence ID" value="NZ_JARMCT010000050.1"/>
</dbReference>
<sequence length="63" mass="7643">MDMNIHHKFELEKRIFNRLIEHNRKNVEPHSHAVILAYEHGLQVLEDMYKTSQQEEKEEIAPF</sequence>
<dbReference type="Proteomes" id="UP001309448">
    <property type="component" value="Unassembled WGS sequence"/>
</dbReference>
<gene>
    <name evidence="1" type="ORF">P4U88_07400</name>
</gene>
<protein>
    <submittedName>
        <fullName evidence="1">Limonene cyclase</fullName>
    </submittedName>
</protein>
<name>A0ABU6MTH0_9BACI</name>
<reference evidence="1 2" key="1">
    <citation type="submission" date="2023-03" db="EMBL/GenBank/DDBJ databases">
        <title>Bacillus Genome Sequencing.</title>
        <authorList>
            <person name="Dunlap C."/>
        </authorList>
    </citation>
    <scope>NUCLEOTIDE SEQUENCE [LARGE SCALE GENOMIC DNA]</scope>
    <source>
        <strain evidence="1 2">B-615</strain>
    </source>
</reference>
<evidence type="ECO:0000313" key="1">
    <source>
        <dbReference type="EMBL" id="MED1565770.1"/>
    </source>
</evidence>
<dbReference type="EMBL" id="JARMDB010000006">
    <property type="protein sequence ID" value="MED1565770.1"/>
    <property type="molecule type" value="Genomic_DNA"/>
</dbReference>
<organism evidence="1 2">
    <name type="scientific">Bacillus paramycoides</name>
    <dbReference type="NCBI Taxonomy" id="2026194"/>
    <lineage>
        <taxon>Bacteria</taxon>
        <taxon>Bacillati</taxon>
        <taxon>Bacillota</taxon>
        <taxon>Bacilli</taxon>
        <taxon>Bacillales</taxon>
        <taxon>Bacillaceae</taxon>
        <taxon>Bacillus</taxon>
        <taxon>Bacillus cereus group</taxon>
    </lineage>
</organism>
<proteinExistence type="predicted"/>
<keyword evidence="2" id="KW-1185">Reference proteome</keyword>
<evidence type="ECO:0000313" key="2">
    <source>
        <dbReference type="Proteomes" id="UP001309448"/>
    </source>
</evidence>